<dbReference type="CDD" id="cd00610">
    <property type="entry name" value="OAT_like"/>
    <property type="match status" value="1"/>
</dbReference>
<dbReference type="InterPro" id="IPR050103">
    <property type="entry name" value="Class-III_PLP-dep_AT"/>
</dbReference>
<dbReference type="InterPro" id="IPR004632">
    <property type="entry name" value="4NH2But_aminotransferase_bac"/>
</dbReference>
<dbReference type="EMBL" id="VBOS01000162">
    <property type="protein sequence ID" value="TMQ56559.1"/>
    <property type="molecule type" value="Genomic_DNA"/>
</dbReference>
<dbReference type="GO" id="GO:0034386">
    <property type="term" value="F:4-aminobutyrate:2-oxoglutarate transaminase activity"/>
    <property type="evidence" value="ECO:0007669"/>
    <property type="project" value="UniProtKB-EC"/>
</dbReference>
<gene>
    <name evidence="7" type="primary">gabT</name>
    <name evidence="7" type="ORF">E6K72_04850</name>
</gene>
<comment type="similarity">
    <text evidence="2 6">Belongs to the class-III pyridoxal-phosphate-dependent aminotransferase family.</text>
</comment>
<dbReference type="Proteomes" id="UP000317716">
    <property type="component" value="Unassembled WGS sequence"/>
</dbReference>
<keyword evidence="5 6" id="KW-0663">Pyridoxal phosphate</keyword>
<comment type="cofactor">
    <cofactor evidence="1">
        <name>pyridoxal 5'-phosphate</name>
        <dbReference type="ChEBI" id="CHEBI:597326"/>
    </cofactor>
</comment>
<dbReference type="PROSITE" id="PS00600">
    <property type="entry name" value="AA_TRANSFER_CLASS_3"/>
    <property type="match status" value="1"/>
</dbReference>
<evidence type="ECO:0000256" key="4">
    <source>
        <dbReference type="ARBA" id="ARBA00022679"/>
    </source>
</evidence>
<accession>A0A538SYU5</accession>
<reference evidence="7 8" key="1">
    <citation type="journal article" date="2019" name="Nat. Microbiol.">
        <title>Mediterranean grassland soil C-N compound turnover is dependent on rainfall and depth, and is mediated by genomically divergent microorganisms.</title>
        <authorList>
            <person name="Diamond S."/>
            <person name="Andeer P.F."/>
            <person name="Li Z."/>
            <person name="Crits-Christoph A."/>
            <person name="Burstein D."/>
            <person name="Anantharaman K."/>
            <person name="Lane K.R."/>
            <person name="Thomas B.C."/>
            <person name="Pan C."/>
            <person name="Northen T.R."/>
            <person name="Banfield J.F."/>
        </authorList>
    </citation>
    <scope>NUCLEOTIDE SEQUENCE [LARGE SCALE GENOMIC DNA]</scope>
    <source>
        <strain evidence="7">WS_2</strain>
    </source>
</reference>
<dbReference type="SUPFAM" id="SSF53383">
    <property type="entry name" value="PLP-dependent transferases"/>
    <property type="match status" value="1"/>
</dbReference>
<evidence type="ECO:0000256" key="3">
    <source>
        <dbReference type="ARBA" id="ARBA00022576"/>
    </source>
</evidence>
<dbReference type="PANTHER" id="PTHR11986:SF58">
    <property type="entry name" value="LEUCINE_METHIONINE RACEMASE"/>
    <property type="match status" value="1"/>
</dbReference>
<dbReference type="Pfam" id="PF00202">
    <property type="entry name" value="Aminotran_3"/>
    <property type="match status" value="1"/>
</dbReference>
<evidence type="ECO:0000256" key="1">
    <source>
        <dbReference type="ARBA" id="ARBA00001933"/>
    </source>
</evidence>
<dbReference type="GO" id="GO:0009448">
    <property type="term" value="P:gamma-aminobutyric acid metabolic process"/>
    <property type="evidence" value="ECO:0007669"/>
    <property type="project" value="InterPro"/>
</dbReference>
<comment type="caution">
    <text evidence="7">The sequence shown here is derived from an EMBL/GenBank/DDBJ whole genome shotgun (WGS) entry which is preliminary data.</text>
</comment>
<dbReference type="InterPro" id="IPR005814">
    <property type="entry name" value="Aminotrans_3"/>
</dbReference>
<dbReference type="EC" id="2.6.1.19" evidence="7"/>
<dbReference type="FunFam" id="3.40.640.10:FF:000013">
    <property type="entry name" value="4-aminobutyrate aminotransferase"/>
    <property type="match status" value="1"/>
</dbReference>
<dbReference type="PANTHER" id="PTHR11986">
    <property type="entry name" value="AMINOTRANSFERASE CLASS III"/>
    <property type="match status" value="1"/>
</dbReference>
<keyword evidence="4 7" id="KW-0808">Transferase</keyword>
<evidence type="ECO:0000256" key="2">
    <source>
        <dbReference type="ARBA" id="ARBA00008954"/>
    </source>
</evidence>
<name>A0A538SYU5_UNCEI</name>
<dbReference type="Gene3D" id="3.90.1150.10">
    <property type="entry name" value="Aspartate Aminotransferase, domain 1"/>
    <property type="match status" value="1"/>
</dbReference>
<dbReference type="GO" id="GO:0042802">
    <property type="term" value="F:identical protein binding"/>
    <property type="evidence" value="ECO:0007669"/>
    <property type="project" value="TreeGrafter"/>
</dbReference>
<evidence type="ECO:0000313" key="7">
    <source>
        <dbReference type="EMBL" id="TMQ56559.1"/>
    </source>
</evidence>
<evidence type="ECO:0000256" key="6">
    <source>
        <dbReference type="RuleBase" id="RU003560"/>
    </source>
</evidence>
<dbReference type="AlphaFoldDB" id="A0A538SYU5"/>
<organism evidence="7 8">
    <name type="scientific">Eiseniibacteriota bacterium</name>
    <dbReference type="NCBI Taxonomy" id="2212470"/>
    <lineage>
        <taxon>Bacteria</taxon>
        <taxon>Candidatus Eiseniibacteriota</taxon>
    </lineage>
</organism>
<dbReference type="PIRSF" id="PIRSF000521">
    <property type="entry name" value="Transaminase_4ab_Lys_Orn"/>
    <property type="match status" value="1"/>
</dbReference>
<dbReference type="GO" id="GO:0030170">
    <property type="term" value="F:pyridoxal phosphate binding"/>
    <property type="evidence" value="ECO:0007669"/>
    <property type="project" value="InterPro"/>
</dbReference>
<dbReference type="InterPro" id="IPR015424">
    <property type="entry name" value="PyrdxlP-dep_Trfase"/>
</dbReference>
<dbReference type="InterPro" id="IPR049704">
    <property type="entry name" value="Aminotrans_3_PPA_site"/>
</dbReference>
<proteinExistence type="inferred from homology"/>
<dbReference type="Gene3D" id="3.40.640.10">
    <property type="entry name" value="Type I PLP-dependent aspartate aminotransferase-like (Major domain)"/>
    <property type="match status" value="1"/>
</dbReference>
<protein>
    <submittedName>
        <fullName evidence="7">4-aminobutyrate--2-oxoglutarate transaminase</fullName>
        <ecNumber evidence="7">2.6.1.19</ecNumber>
    </submittedName>
</protein>
<sequence length="455" mass="48104">MSGGARGGTVAQPAIRIRTELPGPKSRALLAERRRWVSAGVAEARHGIFFDRAEGARLTDVDGNVLLDFAGGIGCLNAGHGAPRVLGRVREQLDRLQHACFMVAPYEPYVALARELCRIAPIAGETRAALFNSGAEAVENAVKIARRATGRPAVLAFDPGFHGRTLLTLTLTSKTTPYRDGFGPFAPEVYRFQIPDPLRRPREVSDEAFVARGIADLSRFLASSVNPATLACMVIEPVLGEGGFIVPPRAFVQEVERLCRQHGIVLVADEIQTGFGRTGAMFACEWAGLEPDLVCMAKSLSNGFPLSAVVGRAALMDAVQPGGLGGTFGGNPVACAAALGVIETLERDDLPARAVAIGAVVERRFADFAERFPFVGDARGVGAMRALELVTDRASLAPDRARTERVLALAASRGLLLLSAGLHGNVIRALMPLVLSDAELAEGLAVLESCLADAA</sequence>
<keyword evidence="3 7" id="KW-0032">Aminotransferase</keyword>
<dbReference type="NCBIfam" id="TIGR00700">
    <property type="entry name" value="GABAtrnsam"/>
    <property type="match status" value="1"/>
</dbReference>
<dbReference type="InterPro" id="IPR015422">
    <property type="entry name" value="PyrdxlP-dep_Trfase_small"/>
</dbReference>
<evidence type="ECO:0000256" key="5">
    <source>
        <dbReference type="ARBA" id="ARBA00022898"/>
    </source>
</evidence>
<evidence type="ECO:0000313" key="8">
    <source>
        <dbReference type="Proteomes" id="UP000317716"/>
    </source>
</evidence>
<dbReference type="InterPro" id="IPR015421">
    <property type="entry name" value="PyrdxlP-dep_Trfase_major"/>
</dbReference>